<dbReference type="InterPro" id="IPR003734">
    <property type="entry name" value="DUF155"/>
</dbReference>
<proteinExistence type="predicted"/>
<evidence type="ECO:0000313" key="3">
    <source>
        <dbReference type="EMBL" id="AZU62744.1"/>
    </source>
</evidence>
<evidence type="ECO:0000256" key="1">
    <source>
        <dbReference type="SAM" id="Phobius"/>
    </source>
</evidence>
<dbReference type="InterPro" id="IPR051624">
    <property type="entry name" value="RMD1/Sad1-interacting"/>
</dbReference>
<dbReference type="Proteomes" id="UP000282892">
    <property type="component" value="Chromosome"/>
</dbReference>
<protein>
    <recommendedName>
        <fullName evidence="2">DUF155 domain-containing protein</fullName>
    </recommendedName>
</protein>
<keyword evidence="1" id="KW-0472">Membrane</keyword>
<evidence type="ECO:0000259" key="2">
    <source>
        <dbReference type="Pfam" id="PF02582"/>
    </source>
</evidence>
<dbReference type="AlphaFoldDB" id="A0A3Q9QUS0"/>
<keyword evidence="4" id="KW-1185">Reference proteome</keyword>
<reference evidence="3 4" key="1">
    <citation type="submission" date="2017-07" db="EMBL/GenBank/DDBJ databases">
        <title>The complete genome sequence of Bacillus mesonae strain H20-5, an efficient strain improving plant abiotic stress resistance.</title>
        <authorList>
            <person name="Kim S.Y."/>
            <person name="Song H."/>
            <person name="Sang M.K."/>
            <person name="Weon H.-Y."/>
            <person name="Song J."/>
        </authorList>
    </citation>
    <scope>NUCLEOTIDE SEQUENCE [LARGE SCALE GENOMIC DNA]</scope>
    <source>
        <strain evidence="3 4">H20-5</strain>
    </source>
</reference>
<dbReference type="RefSeq" id="WP_127487575.1">
    <property type="nucleotide sequence ID" value="NZ_CP022572.1"/>
</dbReference>
<dbReference type="STRING" id="1193713.GCA_001636315_00135"/>
<feature type="transmembrane region" description="Helical" evidence="1">
    <location>
        <begin position="253"/>
        <end position="277"/>
    </location>
</feature>
<dbReference type="PANTHER" id="PTHR16255:SF1">
    <property type="entry name" value="REQUIRED FOR MEIOTIC NUCLEAR DIVISION PROTEIN 1 HOMOLOG"/>
    <property type="match status" value="1"/>
</dbReference>
<evidence type="ECO:0000313" key="4">
    <source>
        <dbReference type="Proteomes" id="UP000282892"/>
    </source>
</evidence>
<dbReference type="Pfam" id="PF02582">
    <property type="entry name" value="DUF155"/>
    <property type="match status" value="1"/>
</dbReference>
<organism evidence="3 4">
    <name type="scientific">Neobacillus mesonae</name>
    <dbReference type="NCBI Taxonomy" id="1193713"/>
    <lineage>
        <taxon>Bacteria</taxon>
        <taxon>Bacillati</taxon>
        <taxon>Bacillota</taxon>
        <taxon>Bacilli</taxon>
        <taxon>Bacillales</taxon>
        <taxon>Bacillaceae</taxon>
        <taxon>Neobacillus</taxon>
    </lineage>
</organism>
<dbReference type="PANTHER" id="PTHR16255">
    <property type="entry name" value="REQUIRED FOR MEIOTIC NUCLEAR DIVISION PROTEIN 1 HOMOLOG"/>
    <property type="match status" value="1"/>
</dbReference>
<name>A0A3Q9QUS0_9BACI</name>
<dbReference type="OrthoDB" id="5338490at2"/>
<gene>
    <name evidence="3" type="ORF">CHR53_16545</name>
</gene>
<dbReference type="KEGG" id="nmk:CHR53_16545"/>
<sequence>MKDMTFKAFAVTNEIDLNKIAVHCGIPKKFTWEQPLILKGSVLSTILGKKTEDSQMVLVFSFGSIVFINLSHPEEFLTFLKYIHTFEPDLDIKNKDRYTDDYSLHIQKTEALQLTDEYVVVPEFEDYYPELISTVIAKSVALEKTEEQLGKIHDKLETMIDRLERGKLRIGNKELARTTAKIVRHEYNTLAYIMILDKPDITWTSSTVNDFYDQMTEFFELNDRYKILKSKTDILYNIMDGFSTISHSIRGLFVEWIIVILIAFEIGLTILQILGWLP</sequence>
<accession>A0A3Q9QUS0</accession>
<keyword evidence="1" id="KW-1133">Transmembrane helix</keyword>
<feature type="domain" description="DUF155" evidence="2">
    <location>
        <begin position="57"/>
        <end position="229"/>
    </location>
</feature>
<keyword evidence="1" id="KW-0812">Transmembrane</keyword>
<dbReference type="EMBL" id="CP022572">
    <property type="protein sequence ID" value="AZU62744.1"/>
    <property type="molecule type" value="Genomic_DNA"/>
</dbReference>